<gene>
    <name evidence="1" type="ORF">BDR25DRAFT_289319</name>
</gene>
<sequence length="487" mass="54285">MEPPSMVTLREQAVARPLPQPPSTQNTPAAMESAGRRESDVALPPWQPDSDVTHCPVCGSQFTLFYRKHHCRRCGRVVCSACSPHRITIPHQFIVRPPSEAMGTIPGLVRIETDSSVVSRNPALGGGHEVRVCNPCVPDPNFSPPPQYRERDDSDGRYTLPPEQGLAPYRYQSAPHPRDEPFHRLPYIAPERYPLRRRETRPPDIYHTEHMRYLTSRYAPLNREPTSQLQARQATQQPAQLQQELRHPSVPTPSSPLLPPLSSTPGVRQSMQHVPRQTNPWYAHPPPAGTHPIYGFYDSSESVSDAMRLMDNRMRRQSRMTGVPLAEDDTCPACGKELPPKAPDGDTSAREQHVRDCIDAIFTPALPRSNSLSGGSAPERSPSREGPTALSHSHQDADNGEGSATATVLNRFSLSRPSMFEYTASEKDCLDGDESGKPAECIICFEEFAAGDEMGRLVCWCRFHRGCIKDWWERKGPGACPTHQLGY</sequence>
<keyword evidence="2" id="KW-1185">Reference proteome</keyword>
<organism evidence="1 2">
    <name type="scientific">Lindgomyces ingoldianus</name>
    <dbReference type="NCBI Taxonomy" id="673940"/>
    <lineage>
        <taxon>Eukaryota</taxon>
        <taxon>Fungi</taxon>
        <taxon>Dikarya</taxon>
        <taxon>Ascomycota</taxon>
        <taxon>Pezizomycotina</taxon>
        <taxon>Dothideomycetes</taxon>
        <taxon>Pleosporomycetidae</taxon>
        <taxon>Pleosporales</taxon>
        <taxon>Lindgomycetaceae</taxon>
        <taxon>Lindgomyces</taxon>
    </lineage>
</organism>
<reference evidence="1" key="1">
    <citation type="journal article" date="2020" name="Stud. Mycol.">
        <title>101 Dothideomycetes genomes: a test case for predicting lifestyles and emergence of pathogens.</title>
        <authorList>
            <person name="Haridas S."/>
            <person name="Albert R."/>
            <person name="Binder M."/>
            <person name="Bloem J."/>
            <person name="Labutti K."/>
            <person name="Salamov A."/>
            <person name="Andreopoulos B."/>
            <person name="Baker S."/>
            <person name="Barry K."/>
            <person name="Bills G."/>
            <person name="Bluhm B."/>
            <person name="Cannon C."/>
            <person name="Castanera R."/>
            <person name="Culley D."/>
            <person name="Daum C."/>
            <person name="Ezra D."/>
            <person name="Gonzalez J."/>
            <person name="Henrissat B."/>
            <person name="Kuo A."/>
            <person name="Liang C."/>
            <person name="Lipzen A."/>
            <person name="Lutzoni F."/>
            <person name="Magnuson J."/>
            <person name="Mondo S."/>
            <person name="Nolan M."/>
            <person name="Ohm R."/>
            <person name="Pangilinan J."/>
            <person name="Park H.-J."/>
            <person name="Ramirez L."/>
            <person name="Alfaro M."/>
            <person name="Sun H."/>
            <person name="Tritt A."/>
            <person name="Yoshinaga Y."/>
            <person name="Zwiers L.-H."/>
            <person name="Turgeon B."/>
            <person name="Goodwin S."/>
            <person name="Spatafora J."/>
            <person name="Crous P."/>
            <person name="Grigoriev I."/>
        </authorList>
    </citation>
    <scope>NUCLEOTIDE SEQUENCE</scope>
    <source>
        <strain evidence="1">ATCC 200398</strain>
    </source>
</reference>
<evidence type="ECO:0000313" key="2">
    <source>
        <dbReference type="Proteomes" id="UP000799755"/>
    </source>
</evidence>
<dbReference type="Proteomes" id="UP000799755">
    <property type="component" value="Unassembled WGS sequence"/>
</dbReference>
<proteinExistence type="predicted"/>
<dbReference type="EMBL" id="MU003513">
    <property type="protein sequence ID" value="KAF2469116.1"/>
    <property type="molecule type" value="Genomic_DNA"/>
</dbReference>
<name>A0ACB6QSG7_9PLEO</name>
<accession>A0ACB6QSG7</accession>
<comment type="caution">
    <text evidence="1">The sequence shown here is derived from an EMBL/GenBank/DDBJ whole genome shotgun (WGS) entry which is preliminary data.</text>
</comment>
<protein>
    <submittedName>
        <fullName evidence="1">FYVE-domain-containing protein</fullName>
    </submittedName>
</protein>
<evidence type="ECO:0000313" key="1">
    <source>
        <dbReference type="EMBL" id="KAF2469116.1"/>
    </source>
</evidence>